<keyword evidence="2" id="KW-0732">Signal</keyword>
<evidence type="ECO:0008006" key="6">
    <source>
        <dbReference type="Google" id="ProtNLM"/>
    </source>
</evidence>
<evidence type="ECO:0000313" key="4">
    <source>
        <dbReference type="EMBL" id="GBN19891.1"/>
    </source>
</evidence>
<feature type="chain" id="PRO_5036129144" description="BHLH domain-containing protein" evidence="2">
    <location>
        <begin position="24"/>
        <end position="150"/>
    </location>
</feature>
<proteinExistence type="predicted"/>
<protein>
    <recommendedName>
        <fullName evidence="6">BHLH domain-containing protein</fullName>
    </recommendedName>
</protein>
<feature type="region of interest" description="Disordered" evidence="1">
    <location>
        <begin position="65"/>
        <end position="89"/>
    </location>
</feature>
<sequence length="150" mass="16751">MYQNPLLSLAITFFFSILQPTPSSYNFSPEPQLKPASSPIHSHLDSATPYWPAEEDTTAFLYWTRPSPTRPAPESSVERSRRSALQSKLNSENLRTSAKLSVSCLQFLPTGGTWPPGPRRTPYPIVSSRLIILSLFVIISPRVWSYGAVV</sequence>
<organism evidence="4 5">
    <name type="scientific">Araneus ventricosus</name>
    <name type="common">Orbweaver spider</name>
    <name type="synonym">Epeira ventricosa</name>
    <dbReference type="NCBI Taxonomy" id="182803"/>
    <lineage>
        <taxon>Eukaryota</taxon>
        <taxon>Metazoa</taxon>
        <taxon>Ecdysozoa</taxon>
        <taxon>Arthropoda</taxon>
        <taxon>Chelicerata</taxon>
        <taxon>Arachnida</taxon>
        <taxon>Araneae</taxon>
        <taxon>Araneomorphae</taxon>
        <taxon>Entelegynae</taxon>
        <taxon>Araneoidea</taxon>
        <taxon>Araneidae</taxon>
        <taxon>Araneus</taxon>
    </lineage>
</organism>
<keyword evidence="5" id="KW-1185">Reference proteome</keyword>
<name>A0A4Y2LYN2_ARAVE</name>
<reference evidence="4 5" key="1">
    <citation type="journal article" date="2019" name="Sci. Rep.">
        <title>Orb-weaving spider Araneus ventricosus genome elucidates the spidroin gene catalogue.</title>
        <authorList>
            <person name="Kono N."/>
            <person name="Nakamura H."/>
            <person name="Ohtoshi R."/>
            <person name="Moran D.A.P."/>
            <person name="Shinohara A."/>
            <person name="Yoshida Y."/>
            <person name="Fujiwara M."/>
            <person name="Mori M."/>
            <person name="Tomita M."/>
            <person name="Arakawa K."/>
        </authorList>
    </citation>
    <scope>NUCLEOTIDE SEQUENCE [LARGE SCALE GENOMIC DNA]</scope>
</reference>
<dbReference type="AlphaFoldDB" id="A0A4Y2LYN2"/>
<gene>
    <name evidence="3" type="ORF">AVEN_125138_1</name>
    <name evidence="4" type="ORF">AVEN_73527_1</name>
</gene>
<evidence type="ECO:0000256" key="1">
    <source>
        <dbReference type="SAM" id="MobiDB-lite"/>
    </source>
</evidence>
<dbReference type="EMBL" id="BGPR01006535">
    <property type="protein sequence ID" value="GBN19870.1"/>
    <property type="molecule type" value="Genomic_DNA"/>
</dbReference>
<comment type="caution">
    <text evidence="4">The sequence shown here is derived from an EMBL/GenBank/DDBJ whole genome shotgun (WGS) entry which is preliminary data.</text>
</comment>
<dbReference type="EMBL" id="BGPR01006536">
    <property type="protein sequence ID" value="GBN19891.1"/>
    <property type="molecule type" value="Genomic_DNA"/>
</dbReference>
<accession>A0A4Y2LYN2</accession>
<feature type="signal peptide" evidence="2">
    <location>
        <begin position="1"/>
        <end position="23"/>
    </location>
</feature>
<evidence type="ECO:0000313" key="3">
    <source>
        <dbReference type="EMBL" id="GBN19870.1"/>
    </source>
</evidence>
<dbReference type="Proteomes" id="UP000499080">
    <property type="component" value="Unassembled WGS sequence"/>
</dbReference>
<evidence type="ECO:0000256" key="2">
    <source>
        <dbReference type="SAM" id="SignalP"/>
    </source>
</evidence>
<evidence type="ECO:0000313" key="5">
    <source>
        <dbReference type="Proteomes" id="UP000499080"/>
    </source>
</evidence>